<dbReference type="InterPro" id="IPR010285">
    <property type="entry name" value="DNA_helicase_pif1-like_DEAD"/>
</dbReference>
<dbReference type="InParanoid" id="K3ZNF2"/>
<feature type="domain" description="DNA helicase Pif1-like DEAD-box helicase" evidence="2">
    <location>
        <begin position="740"/>
        <end position="869"/>
    </location>
</feature>
<feature type="domain" description="Helitron helicase-like" evidence="3">
    <location>
        <begin position="286"/>
        <end position="428"/>
    </location>
</feature>
<keyword evidence="1" id="KW-0378">Hydrolase</keyword>
<evidence type="ECO:0000259" key="2">
    <source>
        <dbReference type="Pfam" id="PF05970"/>
    </source>
</evidence>
<dbReference type="Gramene" id="KQK94361">
    <property type="protein sequence ID" value="KQK94361"/>
    <property type="gene ID" value="SETIT_028129mg"/>
</dbReference>
<keyword evidence="1" id="KW-0067">ATP-binding</keyword>
<dbReference type="GO" id="GO:0016887">
    <property type="term" value="F:ATP hydrolysis activity"/>
    <property type="evidence" value="ECO:0007669"/>
    <property type="project" value="RHEA"/>
</dbReference>
<name>K3ZNF2_SETIT</name>
<dbReference type="GO" id="GO:0006310">
    <property type="term" value="P:DNA recombination"/>
    <property type="evidence" value="ECO:0007669"/>
    <property type="project" value="UniProtKB-KW"/>
</dbReference>
<reference evidence="5" key="1">
    <citation type="journal article" date="2012" name="Nat. Biotechnol.">
        <title>Reference genome sequence of the model plant Setaria.</title>
        <authorList>
            <person name="Bennetzen J.L."/>
            <person name="Schmutz J."/>
            <person name="Wang H."/>
            <person name="Percifield R."/>
            <person name="Hawkins J."/>
            <person name="Pontaroli A.C."/>
            <person name="Estep M."/>
            <person name="Feng L."/>
            <person name="Vaughn J.N."/>
            <person name="Grimwood J."/>
            <person name="Jenkins J."/>
            <person name="Barry K."/>
            <person name="Lindquist E."/>
            <person name="Hellsten U."/>
            <person name="Deshpande S."/>
            <person name="Wang X."/>
            <person name="Wu X."/>
            <person name="Mitros T."/>
            <person name="Triplett J."/>
            <person name="Yang X."/>
            <person name="Ye C.Y."/>
            <person name="Mauro-Herrera M."/>
            <person name="Wang L."/>
            <person name="Li P."/>
            <person name="Sharma M."/>
            <person name="Sharma R."/>
            <person name="Ronald P.C."/>
            <person name="Panaud O."/>
            <person name="Kellogg E.A."/>
            <person name="Brutnell T.P."/>
            <person name="Doust A.N."/>
            <person name="Tuskan G.A."/>
            <person name="Rokhsar D."/>
            <person name="Devos K.M."/>
        </authorList>
    </citation>
    <scope>NUCLEOTIDE SEQUENCE [LARGE SCALE GENOMIC DNA]</scope>
    <source>
        <strain evidence="5">cv. Yugu1</strain>
    </source>
</reference>
<dbReference type="Proteomes" id="UP000004995">
    <property type="component" value="Unassembled WGS sequence"/>
</dbReference>
<dbReference type="EnsemblPlants" id="KQK94361">
    <property type="protein sequence ID" value="KQK94361"/>
    <property type="gene ID" value="SETIT_028129mg"/>
</dbReference>
<comment type="cofactor">
    <cofactor evidence="1">
        <name>Mg(2+)</name>
        <dbReference type="ChEBI" id="CHEBI:18420"/>
    </cofactor>
</comment>
<comment type="similarity">
    <text evidence="1">Belongs to the helicase family.</text>
</comment>
<accession>K3ZNF2</accession>
<evidence type="ECO:0000313" key="4">
    <source>
        <dbReference type="EnsemblPlants" id="KQK94361"/>
    </source>
</evidence>
<dbReference type="Gene3D" id="3.40.50.300">
    <property type="entry name" value="P-loop containing nucleotide triphosphate hydrolases"/>
    <property type="match status" value="1"/>
</dbReference>
<evidence type="ECO:0000313" key="5">
    <source>
        <dbReference type="Proteomes" id="UP000004995"/>
    </source>
</evidence>
<organism evidence="4 5">
    <name type="scientific">Setaria italica</name>
    <name type="common">Foxtail millet</name>
    <name type="synonym">Panicum italicum</name>
    <dbReference type="NCBI Taxonomy" id="4555"/>
    <lineage>
        <taxon>Eukaryota</taxon>
        <taxon>Viridiplantae</taxon>
        <taxon>Streptophyta</taxon>
        <taxon>Embryophyta</taxon>
        <taxon>Tracheophyta</taxon>
        <taxon>Spermatophyta</taxon>
        <taxon>Magnoliopsida</taxon>
        <taxon>Liliopsida</taxon>
        <taxon>Poales</taxon>
        <taxon>Poaceae</taxon>
        <taxon>PACMAD clade</taxon>
        <taxon>Panicoideae</taxon>
        <taxon>Panicodae</taxon>
        <taxon>Paniceae</taxon>
        <taxon>Cenchrinae</taxon>
        <taxon>Setaria</taxon>
    </lineage>
</organism>
<dbReference type="PANTHER" id="PTHR45786:SF74">
    <property type="entry name" value="ATP-DEPENDENT DNA HELICASE"/>
    <property type="match status" value="1"/>
</dbReference>
<dbReference type="OMA" id="EANCWAT"/>
<dbReference type="GO" id="GO:0043139">
    <property type="term" value="F:5'-3' DNA helicase activity"/>
    <property type="evidence" value="ECO:0007669"/>
    <property type="project" value="UniProtKB-EC"/>
</dbReference>
<keyword evidence="1" id="KW-0547">Nucleotide-binding</keyword>
<dbReference type="Pfam" id="PF14214">
    <property type="entry name" value="Helitron_like_N"/>
    <property type="match status" value="1"/>
</dbReference>
<dbReference type="STRING" id="4555.K3ZNF2"/>
<dbReference type="GO" id="GO:0006281">
    <property type="term" value="P:DNA repair"/>
    <property type="evidence" value="ECO:0007669"/>
    <property type="project" value="UniProtKB-KW"/>
</dbReference>
<evidence type="ECO:0000256" key="1">
    <source>
        <dbReference type="RuleBase" id="RU363044"/>
    </source>
</evidence>
<dbReference type="eggNOG" id="KOG0987">
    <property type="taxonomic scope" value="Eukaryota"/>
</dbReference>
<dbReference type="Pfam" id="PF05970">
    <property type="entry name" value="PIF1"/>
    <property type="match status" value="1"/>
</dbReference>
<comment type="catalytic activity">
    <reaction evidence="1">
        <text>ATP + H2O = ADP + phosphate + H(+)</text>
        <dbReference type="Rhea" id="RHEA:13065"/>
        <dbReference type="ChEBI" id="CHEBI:15377"/>
        <dbReference type="ChEBI" id="CHEBI:15378"/>
        <dbReference type="ChEBI" id="CHEBI:30616"/>
        <dbReference type="ChEBI" id="CHEBI:43474"/>
        <dbReference type="ChEBI" id="CHEBI:456216"/>
        <dbReference type="EC" id="5.6.2.3"/>
    </reaction>
</comment>
<dbReference type="EC" id="5.6.2.3" evidence="1"/>
<evidence type="ECO:0000259" key="3">
    <source>
        <dbReference type="Pfam" id="PF14214"/>
    </source>
</evidence>
<protein>
    <recommendedName>
        <fullName evidence="1">ATP-dependent DNA helicase</fullName>
        <ecNumber evidence="1">5.6.2.3</ecNumber>
    </recommendedName>
</protein>
<dbReference type="HOGENOM" id="CLU_001324_0_3_1"/>
<dbReference type="PANTHER" id="PTHR45786">
    <property type="entry name" value="DNA BINDING PROTEIN-LIKE"/>
    <property type="match status" value="1"/>
</dbReference>
<keyword evidence="1" id="KW-0227">DNA damage</keyword>
<reference evidence="4" key="2">
    <citation type="submission" date="2018-08" db="UniProtKB">
        <authorList>
            <consortium name="EnsemblPlants"/>
        </authorList>
    </citation>
    <scope>IDENTIFICATION</scope>
    <source>
        <strain evidence="4">Yugu1</strain>
    </source>
</reference>
<proteinExistence type="inferred from homology"/>
<keyword evidence="5" id="KW-1185">Reference proteome</keyword>
<dbReference type="AlphaFoldDB" id="K3ZNF2"/>
<keyword evidence="1" id="KW-0233">DNA recombination</keyword>
<dbReference type="EMBL" id="AGNK02004837">
    <property type="status" value="NOT_ANNOTATED_CDS"/>
    <property type="molecule type" value="Genomic_DNA"/>
</dbReference>
<dbReference type="InterPro" id="IPR025476">
    <property type="entry name" value="Helitron_helicase-like"/>
</dbReference>
<dbReference type="InterPro" id="IPR027417">
    <property type="entry name" value="P-loop_NTPase"/>
</dbReference>
<dbReference type="GO" id="GO:0005524">
    <property type="term" value="F:ATP binding"/>
    <property type="evidence" value="ECO:0007669"/>
    <property type="project" value="UniProtKB-KW"/>
</dbReference>
<sequence length="870" mass="98704">MGELGVINRRLSYPDRSYYGTIDYECTFCGAIFWYGECSKHDSTQRRVIYHLCCRGGKFFLPSFQVVPEFLASLQHFDGDSRCKNFLNRIRQYNSLFAFTCMGANIDDGINDGCGPYMFKINGLVYHRISSLMPAKDESPKFAQFYIYDTEHEIRNRISAIVSEDSDDTILDLDIVNGLISMLDNCNPLVKQFRKARIRIVGAHEDDPIQLNVTTVIEIAGLVVGDFSLKNYKRDIIVDSISSSLQHISCLHPAYMALQYPLLFPYGEQDFRLGISYRRTDLLQADQPNPHLCCGRLSFQSAVDIFACIEECRLTWIANHQDDFRCEHFQGITYAMSRGCIDGSSIGKQCVIPRFQDAVAIFRVHGIPHFFMTFTCNPKWLEIKETLELEYGQRPSNRPDLGYRVYHMKLSELMNDIKSCSIFGPIVADPLGYAVVEEFMMHGPCGDDNKNCPCMKNSLCSKYFPKQFQAETTIDGRGFIMHKQRDMGWYIIKNGVRLDNRYVHIFGFELHHKIPAIERLAIHLPNMNTVPYATGANLATLIATPFLQKTTLTEWFVANRKYPAARELSYCDFPTRWTWDSSSRLWKLRGSGTYKIGRMYNVHPSQGAQCYEDVRMVNGILYDTFKEACSARGLLGDDCKWFAAFAEANCWATGSQLRSLSMLIVMYCGVSNEASLFDRCWRSMADDIDYVLQKRMGSSSYFVPDSQLRGMVIDELSELFSKNGVSITKYNLPSSAPNLGTSKTFLWNNIITCVGSLGKIILAVTSSGVASLLLQGGRTADSRFKIPIDIDETTICDIKRGTMLADLVKKTSLIIWDEALMTHKRCFEALDRSLRDIMSENDADMRLLPFGGMVVVLGGYLRQLLPAVEG</sequence>
<keyword evidence="1" id="KW-0234">DNA repair</keyword>
<keyword evidence="1" id="KW-0347">Helicase</keyword>
<dbReference type="GO" id="GO:0000723">
    <property type="term" value="P:telomere maintenance"/>
    <property type="evidence" value="ECO:0007669"/>
    <property type="project" value="InterPro"/>
</dbReference>